<evidence type="ECO:0000313" key="1">
    <source>
        <dbReference type="EMBL" id="NOU68616.1"/>
    </source>
</evidence>
<dbReference type="RefSeq" id="WP_171636020.1">
    <property type="nucleotide sequence ID" value="NZ_WHNY01000075.1"/>
</dbReference>
<evidence type="ECO:0008006" key="3">
    <source>
        <dbReference type="Google" id="ProtNLM"/>
    </source>
</evidence>
<comment type="caution">
    <text evidence="1">The sequence shown here is derived from an EMBL/GenBank/DDBJ whole genome shotgun (WGS) entry which is preliminary data.</text>
</comment>
<accession>A0ABX1XKM9</accession>
<reference evidence="1 2" key="1">
    <citation type="submission" date="2019-10" db="EMBL/GenBank/DDBJ databases">
        <title>Description of Paenibacillus humi sp. nov.</title>
        <authorList>
            <person name="Carlier A."/>
            <person name="Qi S."/>
        </authorList>
    </citation>
    <scope>NUCLEOTIDE SEQUENCE [LARGE SCALE GENOMIC DNA]</scope>
    <source>
        <strain evidence="1 2">LMG 31461</strain>
    </source>
</reference>
<dbReference type="PROSITE" id="PS51257">
    <property type="entry name" value="PROKAR_LIPOPROTEIN"/>
    <property type="match status" value="1"/>
</dbReference>
<gene>
    <name evidence="1" type="ORF">GC096_31780</name>
</gene>
<protein>
    <recommendedName>
        <fullName evidence="3">Lipoprotein</fullName>
    </recommendedName>
</protein>
<keyword evidence="2" id="KW-1185">Reference proteome</keyword>
<evidence type="ECO:0000313" key="2">
    <source>
        <dbReference type="Proteomes" id="UP000653578"/>
    </source>
</evidence>
<name>A0ABX1XKM9_9BACL</name>
<proteinExistence type="predicted"/>
<sequence length="217" mass="24316">MTHRIFKCFRLSLVITMLTLLTVGCSELFDYKPSLKANEIALTPVELFKGDGAKFKPFMGAMSGAFQLRYHGTKPHATLDIDIWRNGKKEKTIGAIGDLFFQTQAENSKELEVIISIDKVEIEGQAALNTIKVGLRSHSGSNIAVFTAPWDNKLNAIGLIENSEPRIFNTNESVHVWGMHATSTNEIRTSDFSPEALSRIEYAIMFTLRFDEIDQKS</sequence>
<dbReference type="EMBL" id="WHNY01000075">
    <property type="protein sequence ID" value="NOU68616.1"/>
    <property type="molecule type" value="Genomic_DNA"/>
</dbReference>
<organism evidence="1 2">
    <name type="scientific">Paenibacillus plantarum</name>
    <dbReference type="NCBI Taxonomy" id="2654975"/>
    <lineage>
        <taxon>Bacteria</taxon>
        <taxon>Bacillati</taxon>
        <taxon>Bacillota</taxon>
        <taxon>Bacilli</taxon>
        <taxon>Bacillales</taxon>
        <taxon>Paenibacillaceae</taxon>
        <taxon>Paenibacillus</taxon>
    </lineage>
</organism>
<dbReference type="Proteomes" id="UP000653578">
    <property type="component" value="Unassembled WGS sequence"/>
</dbReference>